<evidence type="ECO:0000256" key="1">
    <source>
        <dbReference type="SAM" id="MobiDB-lite"/>
    </source>
</evidence>
<organism evidence="3 4">
    <name type="scientific">Cohnella faecalis</name>
    <dbReference type="NCBI Taxonomy" id="2315694"/>
    <lineage>
        <taxon>Bacteria</taxon>
        <taxon>Bacillati</taxon>
        <taxon>Bacillota</taxon>
        <taxon>Bacilli</taxon>
        <taxon>Bacillales</taxon>
        <taxon>Paenibacillaceae</taxon>
        <taxon>Cohnella</taxon>
    </lineage>
</organism>
<accession>A0A398CM50</accession>
<sequence length="121" mass="12793">MNEWYFDRFGQAMFVIAEGDRFVSRNGRNLGWLKDKSVYTLTGRPVAWLDNGVMRDGSGNIVAFARSAAGVLPSVPGMSGAPGTPSLPGRPPLPGFAGTMSNPGGGGWGSKTIRELFGTDV</sequence>
<feature type="domain" description="4-fold beta flower" evidence="2">
    <location>
        <begin position="3"/>
        <end position="117"/>
    </location>
</feature>
<proteinExistence type="predicted"/>
<protein>
    <recommendedName>
        <fullName evidence="2">4-fold beta flower domain-containing protein</fullName>
    </recommendedName>
</protein>
<evidence type="ECO:0000259" key="2">
    <source>
        <dbReference type="Pfam" id="PF21784"/>
    </source>
</evidence>
<comment type="caution">
    <text evidence="3">The sequence shown here is derived from an EMBL/GenBank/DDBJ whole genome shotgun (WGS) entry which is preliminary data.</text>
</comment>
<feature type="region of interest" description="Disordered" evidence="1">
    <location>
        <begin position="76"/>
        <end position="109"/>
    </location>
</feature>
<dbReference type="RefSeq" id="WP_119148465.1">
    <property type="nucleotide sequence ID" value="NZ_JBHSOV010000024.1"/>
</dbReference>
<reference evidence="3 4" key="1">
    <citation type="submission" date="2018-09" db="EMBL/GenBank/DDBJ databases">
        <title>Cohnella cavernae sp. nov., isolated from a karst cave.</title>
        <authorList>
            <person name="Zhu H."/>
        </authorList>
    </citation>
    <scope>NUCLEOTIDE SEQUENCE [LARGE SCALE GENOMIC DNA]</scope>
    <source>
        <strain evidence="3 4">K2E09-144</strain>
    </source>
</reference>
<dbReference type="Proteomes" id="UP000266340">
    <property type="component" value="Unassembled WGS sequence"/>
</dbReference>
<dbReference type="AlphaFoldDB" id="A0A398CM50"/>
<evidence type="ECO:0000313" key="3">
    <source>
        <dbReference type="EMBL" id="RIE04426.1"/>
    </source>
</evidence>
<name>A0A398CM50_9BACL</name>
<gene>
    <name evidence="3" type="ORF">D3H35_07530</name>
</gene>
<keyword evidence="4" id="KW-1185">Reference proteome</keyword>
<dbReference type="Pfam" id="PF21784">
    <property type="entry name" value="Bflower"/>
    <property type="match status" value="1"/>
</dbReference>
<evidence type="ECO:0000313" key="4">
    <source>
        <dbReference type="Proteomes" id="UP000266340"/>
    </source>
</evidence>
<dbReference type="EMBL" id="QXJM01000027">
    <property type="protein sequence ID" value="RIE04426.1"/>
    <property type="molecule type" value="Genomic_DNA"/>
</dbReference>
<dbReference type="InterPro" id="IPR048911">
    <property type="entry name" value="Bflower"/>
</dbReference>
<dbReference type="OrthoDB" id="7068107at2"/>